<keyword evidence="3" id="KW-0808">Transferase</keyword>
<proteinExistence type="predicted"/>
<dbReference type="PANTHER" id="PTHR45947">
    <property type="entry name" value="SULFOQUINOVOSYL TRANSFERASE SQD2"/>
    <property type="match status" value="1"/>
</dbReference>
<feature type="domain" description="Glycosyl transferase family 1" evidence="1">
    <location>
        <begin position="198"/>
        <end position="365"/>
    </location>
</feature>
<evidence type="ECO:0000259" key="1">
    <source>
        <dbReference type="Pfam" id="PF00534"/>
    </source>
</evidence>
<dbReference type="AlphaFoldDB" id="A0A2U1AW53"/>
<evidence type="ECO:0000313" key="4">
    <source>
        <dbReference type="Proteomes" id="UP000245959"/>
    </source>
</evidence>
<keyword evidence="4" id="KW-1185">Reference proteome</keyword>
<dbReference type="InterPro" id="IPR028098">
    <property type="entry name" value="Glyco_trans_4-like_N"/>
</dbReference>
<dbReference type="EMBL" id="QEKH01000016">
    <property type="protein sequence ID" value="PVY40623.1"/>
    <property type="molecule type" value="Genomic_DNA"/>
</dbReference>
<feature type="domain" description="Glycosyltransferase subfamily 4-like N-terminal" evidence="2">
    <location>
        <begin position="19"/>
        <end position="190"/>
    </location>
</feature>
<name>A0A2U1AW53_9BACT</name>
<dbReference type="CDD" id="cd03808">
    <property type="entry name" value="GT4_CapM-like"/>
    <property type="match status" value="1"/>
</dbReference>
<protein>
    <submittedName>
        <fullName evidence="3">Glycosyltransferase involved in cell wall biosynthesis</fullName>
    </submittedName>
</protein>
<dbReference type="GO" id="GO:0016757">
    <property type="term" value="F:glycosyltransferase activity"/>
    <property type="evidence" value="ECO:0007669"/>
    <property type="project" value="InterPro"/>
</dbReference>
<gene>
    <name evidence="3" type="ORF">C8D82_11675</name>
</gene>
<dbReference type="Proteomes" id="UP000245959">
    <property type="component" value="Unassembled WGS sequence"/>
</dbReference>
<dbReference type="InterPro" id="IPR001296">
    <property type="entry name" value="Glyco_trans_1"/>
</dbReference>
<dbReference type="SUPFAM" id="SSF53756">
    <property type="entry name" value="UDP-Glycosyltransferase/glycogen phosphorylase"/>
    <property type="match status" value="1"/>
</dbReference>
<dbReference type="RefSeq" id="WP_116884327.1">
    <property type="nucleotide sequence ID" value="NZ_CABMMC010000011.1"/>
</dbReference>
<dbReference type="Pfam" id="PF13439">
    <property type="entry name" value="Glyco_transf_4"/>
    <property type="match status" value="1"/>
</dbReference>
<comment type="caution">
    <text evidence="3">The sequence shown here is derived from an EMBL/GenBank/DDBJ whole genome shotgun (WGS) entry which is preliminary data.</text>
</comment>
<dbReference type="Gene3D" id="3.40.50.2000">
    <property type="entry name" value="Glycogen Phosphorylase B"/>
    <property type="match status" value="2"/>
</dbReference>
<evidence type="ECO:0000313" key="3">
    <source>
        <dbReference type="EMBL" id="PVY40623.1"/>
    </source>
</evidence>
<sequence>MSSEPRKLKICHVITRMIVGGAQENTLLTCLGHLRKGHEVVLVTGPSPGREGRLLAHVDFPEFEIVEMPELVRELNPVRDLEAYGRLKRFFRERNFDVVHTHSSKAGVVGRFAARAAGIPVVVHTVHGQAFHPYEKGWRNSLYKLSERLAAKQCDKIYAVAQAMIDQCVAARIAPREKYMVVYSGMDTSRFANASREPELRRELGIPERARVIATVARLFPLKGYEYVIPAAAELIREFPDTHLLIIGDGPMYDELRRRIAGLGLTGHFHFAGLIAPDQVARHLAQADLLWHLSLREGLPRSVVQALATGIPAIGYRLDGTPEVILDGQTGFCIEPEKVEQVVEATRKIWRDDALRETMGRNGRELVRERFDWRRMADILEAEYLALAAAKRA</sequence>
<dbReference type="Pfam" id="PF00534">
    <property type="entry name" value="Glycos_transf_1"/>
    <property type="match status" value="1"/>
</dbReference>
<organism evidence="3 4">
    <name type="scientific">Victivallis vadensis</name>
    <dbReference type="NCBI Taxonomy" id="172901"/>
    <lineage>
        <taxon>Bacteria</taxon>
        <taxon>Pseudomonadati</taxon>
        <taxon>Lentisphaerota</taxon>
        <taxon>Lentisphaeria</taxon>
        <taxon>Victivallales</taxon>
        <taxon>Victivallaceae</taxon>
        <taxon>Victivallis</taxon>
    </lineage>
</organism>
<dbReference type="OrthoDB" id="9806653at2"/>
<dbReference type="PANTHER" id="PTHR45947:SF3">
    <property type="entry name" value="SULFOQUINOVOSYL TRANSFERASE SQD2"/>
    <property type="match status" value="1"/>
</dbReference>
<accession>A0A2U1AW53</accession>
<reference evidence="3 4" key="1">
    <citation type="submission" date="2018-04" db="EMBL/GenBank/DDBJ databases">
        <title>Genomic Encyclopedia of Type Strains, Phase IV (KMG-IV): sequencing the most valuable type-strain genomes for metagenomic binning, comparative biology and taxonomic classification.</title>
        <authorList>
            <person name="Goeker M."/>
        </authorList>
    </citation>
    <scope>NUCLEOTIDE SEQUENCE [LARGE SCALE GENOMIC DNA]</scope>
    <source>
        <strain evidence="3 4">DSM 14823</strain>
    </source>
</reference>
<dbReference type="GeneID" id="78295627"/>
<evidence type="ECO:0000259" key="2">
    <source>
        <dbReference type="Pfam" id="PF13439"/>
    </source>
</evidence>
<dbReference type="InterPro" id="IPR050194">
    <property type="entry name" value="Glycosyltransferase_grp1"/>
</dbReference>